<protein>
    <submittedName>
        <fullName evidence="1">Uncharacterized protein</fullName>
    </submittedName>
</protein>
<accession>A0A4Q9MIM1</accession>
<proteinExistence type="predicted"/>
<evidence type="ECO:0000313" key="1">
    <source>
        <dbReference type="EMBL" id="TBU27364.1"/>
    </source>
</evidence>
<dbReference type="Proteomes" id="UP000292957">
    <property type="component" value="Unassembled WGS sequence"/>
</dbReference>
<dbReference type="EMBL" id="ML143433">
    <property type="protein sequence ID" value="TBU27364.1"/>
    <property type="molecule type" value="Genomic_DNA"/>
</dbReference>
<reference evidence="1" key="1">
    <citation type="submission" date="2019-01" db="EMBL/GenBank/DDBJ databases">
        <title>Draft genome sequences of three monokaryotic isolates of the white-rot basidiomycete fungus Dichomitus squalens.</title>
        <authorList>
            <consortium name="DOE Joint Genome Institute"/>
            <person name="Lopez S.C."/>
            <person name="Andreopoulos B."/>
            <person name="Pangilinan J."/>
            <person name="Lipzen A."/>
            <person name="Riley R."/>
            <person name="Ahrendt S."/>
            <person name="Ng V."/>
            <person name="Barry K."/>
            <person name="Daum C."/>
            <person name="Grigoriev I.V."/>
            <person name="Hilden K.S."/>
            <person name="Makela M.R."/>
            <person name="de Vries R.P."/>
        </authorList>
    </citation>
    <scope>NUCLEOTIDE SEQUENCE [LARGE SCALE GENOMIC DNA]</scope>
    <source>
        <strain evidence="1">OM18370.1</strain>
    </source>
</reference>
<dbReference type="AlphaFoldDB" id="A0A4Q9MIM1"/>
<organism evidence="1">
    <name type="scientific">Dichomitus squalens</name>
    <dbReference type="NCBI Taxonomy" id="114155"/>
    <lineage>
        <taxon>Eukaryota</taxon>
        <taxon>Fungi</taxon>
        <taxon>Dikarya</taxon>
        <taxon>Basidiomycota</taxon>
        <taxon>Agaricomycotina</taxon>
        <taxon>Agaricomycetes</taxon>
        <taxon>Polyporales</taxon>
        <taxon>Polyporaceae</taxon>
        <taxon>Dichomitus</taxon>
    </lineage>
</organism>
<name>A0A4Q9MIM1_9APHY</name>
<sequence>MHTSASFRLCPVDLGPPSGRQWFTMLVAPGCVPLSLLSMTTFSQALSLAASEVAARTQLVGHAVNPAENSRSPRVEPRASSGWFGVPALQTFSVWLYVFPYRGHLVISIYLRRTRPCLLASLTRLLGTVDGSWPLNTAITGFHAWTLLDEIWPAEALRMSNPQERRLG</sequence>
<gene>
    <name evidence="1" type="ORF">BD311DRAFT_383147</name>
</gene>